<gene>
    <name evidence="2" type="ORF">OS889_13630</name>
</gene>
<dbReference type="AlphaFoldDB" id="A0ABD5MDR0"/>
<keyword evidence="3" id="KW-1185">Reference proteome</keyword>
<dbReference type="EMBL" id="JBGNYA010000001">
    <property type="protein sequence ID" value="MFA1612040.1"/>
    <property type="molecule type" value="Genomic_DNA"/>
</dbReference>
<evidence type="ECO:0000313" key="3">
    <source>
        <dbReference type="Proteomes" id="UP001570511"/>
    </source>
</evidence>
<name>A0ABD5MDR0_9EURY</name>
<comment type="caution">
    <text evidence="2">The sequence shown here is derived from an EMBL/GenBank/DDBJ whole genome shotgun (WGS) entry which is preliminary data.</text>
</comment>
<feature type="region of interest" description="Disordered" evidence="1">
    <location>
        <begin position="1"/>
        <end position="23"/>
    </location>
</feature>
<accession>A0ABD5MDR0</accession>
<organism evidence="2 3">
    <name type="scientific">Halobellus rubicundus</name>
    <dbReference type="NCBI Taxonomy" id="2996466"/>
    <lineage>
        <taxon>Archaea</taxon>
        <taxon>Methanobacteriati</taxon>
        <taxon>Methanobacteriota</taxon>
        <taxon>Stenosarchaea group</taxon>
        <taxon>Halobacteria</taxon>
        <taxon>Halobacteriales</taxon>
        <taxon>Haloferacaceae</taxon>
        <taxon>Halobellus</taxon>
    </lineage>
</organism>
<dbReference type="RefSeq" id="WP_372390622.1">
    <property type="nucleotide sequence ID" value="NZ_JBGNYA010000001.1"/>
</dbReference>
<protein>
    <submittedName>
        <fullName evidence="2">Uncharacterized protein</fullName>
    </submittedName>
</protein>
<sequence>MGDAAADTDRVEALAEGADPPPIEQPAAAVTLGDLDAVLQEVVDAIPDDADAAYAAGKADAARHYEQALKHRLGLDDADHRD</sequence>
<evidence type="ECO:0000313" key="2">
    <source>
        <dbReference type="EMBL" id="MFA1612040.1"/>
    </source>
</evidence>
<proteinExistence type="predicted"/>
<dbReference type="Proteomes" id="UP001570511">
    <property type="component" value="Unassembled WGS sequence"/>
</dbReference>
<reference evidence="2 3" key="1">
    <citation type="submission" date="2024-08" db="EMBL/GenBank/DDBJ databases">
        <title>Halobellus sp. MBLA0158 whole genome sequence.</title>
        <authorList>
            <person name="Hwang C.Y."/>
            <person name="Cho E.-S."/>
            <person name="Seo M.-J."/>
        </authorList>
    </citation>
    <scope>NUCLEOTIDE SEQUENCE [LARGE SCALE GENOMIC DNA]</scope>
    <source>
        <strain evidence="2 3">MBLA0158</strain>
    </source>
</reference>
<evidence type="ECO:0000256" key="1">
    <source>
        <dbReference type="SAM" id="MobiDB-lite"/>
    </source>
</evidence>